<organism evidence="2 3">
    <name type="scientific">Acidicapsa dinghuensis</name>
    <dbReference type="NCBI Taxonomy" id="2218256"/>
    <lineage>
        <taxon>Bacteria</taxon>
        <taxon>Pseudomonadati</taxon>
        <taxon>Acidobacteriota</taxon>
        <taxon>Terriglobia</taxon>
        <taxon>Terriglobales</taxon>
        <taxon>Acidobacteriaceae</taxon>
        <taxon>Acidicapsa</taxon>
    </lineage>
</organism>
<name>A0ABW1ELP8_9BACT</name>
<sequence length="53" mass="6020">MQRKQFQIRIVYMAFGLFAMHVLEVLFFVGLAGSAVVVAISFVEDIHELFGED</sequence>
<evidence type="ECO:0000256" key="1">
    <source>
        <dbReference type="SAM" id="Phobius"/>
    </source>
</evidence>
<keyword evidence="1" id="KW-1133">Transmembrane helix</keyword>
<feature type="transmembrane region" description="Helical" evidence="1">
    <location>
        <begin position="12"/>
        <end position="43"/>
    </location>
</feature>
<keyword evidence="3" id="KW-1185">Reference proteome</keyword>
<protein>
    <recommendedName>
        <fullName evidence="4">TMhelix containing protein</fullName>
    </recommendedName>
</protein>
<gene>
    <name evidence="2" type="ORF">ACFPT7_20905</name>
</gene>
<dbReference type="EMBL" id="JBHSPH010000010">
    <property type="protein sequence ID" value="MFC5864781.1"/>
    <property type="molecule type" value="Genomic_DNA"/>
</dbReference>
<accession>A0ABW1ELP8</accession>
<evidence type="ECO:0000313" key="3">
    <source>
        <dbReference type="Proteomes" id="UP001596091"/>
    </source>
</evidence>
<keyword evidence="1" id="KW-0812">Transmembrane</keyword>
<comment type="caution">
    <text evidence="2">The sequence shown here is derived from an EMBL/GenBank/DDBJ whole genome shotgun (WGS) entry which is preliminary data.</text>
</comment>
<dbReference type="Proteomes" id="UP001596091">
    <property type="component" value="Unassembled WGS sequence"/>
</dbReference>
<dbReference type="RefSeq" id="WP_263332557.1">
    <property type="nucleotide sequence ID" value="NZ_JAGSYH010000001.1"/>
</dbReference>
<evidence type="ECO:0008006" key="4">
    <source>
        <dbReference type="Google" id="ProtNLM"/>
    </source>
</evidence>
<evidence type="ECO:0000313" key="2">
    <source>
        <dbReference type="EMBL" id="MFC5864781.1"/>
    </source>
</evidence>
<reference evidence="3" key="1">
    <citation type="journal article" date="2019" name="Int. J. Syst. Evol. Microbiol.">
        <title>The Global Catalogue of Microorganisms (GCM) 10K type strain sequencing project: providing services to taxonomists for standard genome sequencing and annotation.</title>
        <authorList>
            <consortium name="The Broad Institute Genomics Platform"/>
            <consortium name="The Broad Institute Genome Sequencing Center for Infectious Disease"/>
            <person name="Wu L."/>
            <person name="Ma J."/>
        </authorList>
    </citation>
    <scope>NUCLEOTIDE SEQUENCE [LARGE SCALE GENOMIC DNA]</scope>
    <source>
        <strain evidence="3">JCM 4087</strain>
    </source>
</reference>
<keyword evidence="1" id="KW-0472">Membrane</keyword>
<proteinExistence type="predicted"/>